<comment type="caution">
    <text evidence="11">The sequence shown here is derived from an EMBL/GenBank/DDBJ whole genome shotgun (WGS) entry which is preliminary data.</text>
</comment>
<keyword evidence="7" id="KW-0067">ATP-binding</keyword>
<protein>
    <submittedName>
        <fullName evidence="11">PD-(D/E)XK nuclease family protein</fullName>
    </submittedName>
</protein>
<dbReference type="SUPFAM" id="SSF52540">
    <property type="entry name" value="P-loop containing nucleoside triphosphate hydrolases"/>
    <property type="match status" value="1"/>
</dbReference>
<keyword evidence="12" id="KW-1185">Reference proteome</keyword>
<evidence type="ECO:0000256" key="4">
    <source>
        <dbReference type="ARBA" id="ARBA00022801"/>
    </source>
</evidence>
<evidence type="ECO:0000256" key="1">
    <source>
        <dbReference type="ARBA" id="ARBA00022722"/>
    </source>
</evidence>
<feature type="domain" description="PD-(D/E)XK endonuclease-like" evidence="10">
    <location>
        <begin position="543"/>
        <end position="855"/>
    </location>
</feature>
<accession>A0ABT1SKD1</accession>
<evidence type="ECO:0000313" key="12">
    <source>
        <dbReference type="Proteomes" id="UP001524435"/>
    </source>
</evidence>
<dbReference type="InterPro" id="IPR011335">
    <property type="entry name" value="Restrct_endonuc-II-like"/>
</dbReference>
<evidence type="ECO:0000256" key="9">
    <source>
        <dbReference type="ARBA" id="ARBA00023204"/>
    </source>
</evidence>
<evidence type="ECO:0000256" key="8">
    <source>
        <dbReference type="ARBA" id="ARBA00023125"/>
    </source>
</evidence>
<dbReference type="InterPro" id="IPR027417">
    <property type="entry name" value="P-loop_NTPase"/>
</dbReference>
<evidence type="ECO:0000256" key="2">
    <source>
        <dbReference type="ARBA" id="ARBA00022741"/>
    </source>
</evidence>
<evidence type="ECO:0000256" key="5">
    <source>
        <dbReference type="ARBA" id="ARBA00022806"/>
    </source>
</evidence>
<evidence type="ECO:0000259" key="10">
    <source>
        <dbReference type="Pfam" id="PF12705"/>
    </source>
</evidence>
<dbReference type="Gene3D" id="3.90.320.10">
    <property type="match status" value="1"/>
</dbReference>
<dbReference type="RefSeq" id="WP_256197617.1">
    <property type="nucleotide sequence ID" value="NZ_JANGCH010000005.1"/>
</dbReference>
<keyword evidence="2" id="KW-0547">Nucleotide-binding</keyword>
<dbReference type="SUPFAM" id="SSF52980">
    <property type="entry name" value="Restriction endonuclease-like"/>
    <property type="match status" value="1"/>
</dbReference>
<keyword evidence="6" id="KW-0269">Exonuclease</keyword>
<evidence type="ECO:0000256" key="6">
    <source>
        <dbReference type="ARBA" id="ARBA00022839"/>
    </source>
</evidence>
<keyword evidence="3" id="KW-0227">DNA damage</keyword>
<keyword evidence="5" id="KW-0347">Helicase</keyword>
<sequence length="885" mass="102461">MNLYEIPEKATILAPSYLHPFLQYRLLKEHKNLFDLHLKTPQAFLAETIGKEVNETAVLWQYYHKIKEILPALHILKRIAPTYAFLSEVHRFLVKREQFAFDLSTLPNQSEVQRELALILHALADLAIMLDPASTSCSMLLSTKRDLSNVYILDCGYSFTQQQQIEALYALGAKRIDWYAYKPKLHFYHSINKRQEIESVADLILTKQYRAEDVQITVCDDSYKPFIKQIFSRHQIPHTILFEQRASLGMKAFVLLLTYAMTPDCAHLLALLDASLFPIKQLHALSTYLLIFEKELHDSFTHMEQAVISDDILSAYEVEELKQIEQKARIAKEELLLQLAPLQQDDLPALFHHCYDLLAQNRAYQSALPQIQTILQESMPYLNEKEDLSFLLAICDSFMKQERCEHYEGIMITDLNKPLLHTPIHIIMGCDQKHYPAFSGEKGFFDESYMEQVAYPALEQRYAHALKRLEKHHHNAQELYLFYAQGDFKGKSQEAAPEIELLADRTSVLYPLSQHDHERQEEICLRETTARQLFAPDQILKGSISAFERYVNCPFSYFVCYGLGIKEPLDVSFNVAKIGTLSHYAMEQMTRHYQKSYTKHKEALLPYLESKIQEIMQVYPNKEVLLSNILQRLHQNLQVLLGLLDDMEEQTSYAPAAFEHRFEEEIPTNQGILIRISGVIDRIDFYEHFLRIIDYKSSAKVLSLQNVLSGKQLQLLTYAYVAQKQFHKDVAGAYYQSLKNESITFPYGKIKRRPVAFHVYEEADALRDKLKKSGLKGWTTCEFLEALDHDGTHINGFSKNKDGAIQARTIYSMEGISEVLLQLYDAIVKQMMSGVIAPAPIKDACLFCHYHDICRYQGNNRELKALIEELPEYFYIKGGKQHEME</sequence>
<dbReference type="Proteomes" id="UP001524435">
    <property type="component" value="Unassembled WGS sequence"/>
</dbReference>
<keyword evidence="8" id="KW-0238">DNA-binding</keyword>
<evidence type="ECO:0000313" key="11">
    <source>
        <dbReference type="EMBL" id="MCQ5121659.1"/>
    </source>
</evidence>
<dbReference type="InterPro" id="IPR038726">
    <property type="entry name" value="PDDEXK_AddAB-type"/>
</dbReference>
<gene>
    <name evidence="11" type="ORF">NE663_05215</name>
</gene>
<evidence type="ECO:0000256" key="3">
    <source>
        <dbReference type="ARBA" id="ARBA00022763"/>
    </source>
</evidence>
<evidence type="ECO:0000256" key="7">
    <source>
        <dbReference type="ARBA" id="ARBA00022840"/>
    </source>
</evidence>
<dbReference type="EMBL" id="JANGCH010000005">
    <property type="protein sequence ID" value="MCQ5121659.1"/>
    <property type="molecule type" value="Genomic_DNA"/>
</dbReference>
<keyword evidence="1" id="KW-0540">Nuclease</keyword>
<keyword evidence="9" id="KW-0234">DNA repair</keyword>
<dbReference type="Pfam" id="PF12705">
    <property type="entry name" value="PDDEXK_1"/>
    <property type="match status" value="1"/>
</dbReference>
<organism evidence="11 12">
    <name type="scientific">Massilicoli timonensis</name>
    <dbReference type="NCBI Taxonomy" id="2015901"/>
    <lineage>
        <taxon>Bacteria</taxon>
        <taxon>Bacillati</taxon>
        <taxon>Bacillota</taxon>
        <taxon>Erysipelotrichia</taxon>
        <taxon>Erysipelotrichales</taxon>
        <taxon>Erysipelotrichaceae</taxon>
        <taxon>Massilicoli</taxon>
    </lineage>
</organism>
<proteinExistence type="predicted"/>
<reference evidence="11 12" key="1">
    <citation type="submission" date="2022-06" db="EMBL/GenBank/DDBJ databases">
        <title>Isolation of gut microbiota from human fecal samples.</title>
        <authorList>
            <person name="Pamer E.G."/>
            <person name="Barat B."/>
            <person name="Waligurski E."/>
            <person name="Medina S."/>
            <person name="Paddock L."/>
            <person name="Mostad J."/>
        </authorList>
    </citation>
    <scope>NUCLEOTIDE SEQUENCE [LARGE SCALE GENOMIC DNA]</scope>
    <source>
        <strain evidence="11 12">DFI.6.1</strain>
    </source>
</reference>
<name>A0ABT1SKD1_9FIRM</name>
<keyword evidence="4" id="KW-0378">Hydrolase</keyword>
<dbReference type="InterPro" id="IPR011604">
    <property type="entry name" value="PDDEXK-like_dom_sf"/>
</dbReference>